<sequence>MFDEVGSGFAYQFAGMLTARRWAGFLRAAGRGVGLLGQAAGRGSAARRSNALAAPTWPRIIRATAGRDLAQARV</sequence>
<dbReference type="EMBL" id="QGTA01000147">
    <property type="protein sequence ID" value="RQW94613.1"/>
    <property type="molecule type" value="Genomic_DNA"/>
</dbReference>
<comment type="caution">
    <text evidence="1">The sequence shown here is derived from an EMBL/GenBank/DDBJ whole genome shotgun (WGS) entry which is preliminary data.</text>
</comment>
<evidence type="ECO:0000313" key="2">
    <source>
        <dbReference type="Proteomes" id="UP000274694"/>
    </source>
</evidence>
<proteinExistence type="predicted"/>
<protein>
    <submittedName>
        <fullName evidence="1">Uncharacterized protein</fullName>
    </submittedName>
</protein>
<dbReference type="Proteomes" id="UP000274694">
    <property type="component" value="Unassembled WGS sequence"/>
</dbReference>
<accession>A0ABX9Y6C6</accession>
<evidence type="ECO:0000313" key="1">
    <source>
        <dbReference type="EMBL" id="RQW94613.1"/>
    </source>
</evidence>
<keyword evidence="2" id="KW-1185">Reference proteome</keyword>
<name>A0ABX9Y6C6_MICCH</name>
<organism evidence="1 2">
    <name type="scientific">Micromonospora chalcea</name>
    <dbReference type="NCBI Taxonomy" id="1874"/>
    <lineage>
        <taxon>Bacteria</taxon>
        <taxon>Bacillati</taxon>
        <taxon>Actinomycetota</taxon>
        <taxon>Actinomycetes</taxon>
        <taxon>Micromonosporales</taxon>
        <taxon>Micromonosporaceae</taxon>
        <taxon>Micromonospora</taxon>
    </lineage>
</organism>
<gene>
    <name evidence="1" type="ORF">DLJ60_08805</name>
</gene>
<reference evidence="1 2" key="1">
    <citation type="submission" date="2018-05" db="EMBL/GenBank/DDBJ databases">
        <title>Micromonospora from Atacama Desert.</title>
        <authorList>
            <person name="Carro L."/>
            <person name="Goodfellow M."/>
            <person name="Klenk H.-P."/>
        </authorList>
    </citation>
    <scope>NUCLEOTIDE SEQUENCE [LARGE SCALE GENOMIC DNA]</scope>
    <source>
        <strain evidence="1 2">LB41</strain>
    </source>
</reference>